<name>A0ACC1P1D6_9PEZI</name>
<keyword evidence="2" id="KW-1185">Reference proteome</keyword>
<evidence type="ECO:0000313" key="2">
    <source>
        <dbReference type="Proteomes" id="UP001143856"/>
    </source>
</evidence>
<sequence length="420" mass="47107">MLTIDQTPSVAEVLSDIHDGSVQNQDEQRDIFVEEKGKEKEKENDGALESSDIPTPPETPPETPPDVTNVDWTKYEPPEGLMHVGSVQSALVMQVVQESIDRIKARILEAEQERLLAEEEKQKQEEAVSQENEEMRQSGSLDDQLRNDSVQVEAPQPPNVEEDAPRTESRDGFPSELPKRPRKRGLMGLFRKLNTGAEHGESSAAGAARHRLLASSSSAELTYSARKRFVLDLIRKSTGEDTSTIPTEGNEVECVSCLDDFNPKDTVRAPCHNYCVPCFRRLIASACQNEQHWPPKCCLNNIPDSTIITNVDEQQRMEYRERALEWNLPIMDRIYCSQSECSQFIRPEYIIPGRDVARCTDGHYTCTICRNPQHDGADCPQDYDLARTNELAEEEGWKRCYGCKASATCAAPAGARAPAR</sequence>
<proteinExistence type="predicted"/>
<comment type="caution">
    <text evidence="1">The sequence shown here is derived from an EMBL/GenBank/DDBJ whole genome shotgun (WGS) entry which is preliminary data.</text>
</comment>
<evidence type="ECO:0000313" key="1">
    <source>
        <dbReference type="EMBL" id="KAJ2985536.1"/>
    </source>
</evidence>
<accession>A0ACC1P1D6</accession>
<reference evidence="1" key="1">
    <citation type="submission" date="2022-10" db="EMBL/GenBank/DDBJ databases">
        <title>Genome Sequence of Xylaria curta.</title>
        <authorList>
            <person name="Buettner E."/>
        </authorList>
    </citation>
    <scope>NUCLEOTIDE SEQUENCE</scope>
    <source>
        <strain evidence="1">Babe10</strain>
    </source>
</reference>
<gene>
    <name evidence="1" type="ORF">NUW58_g5476</name>
</gene>
<organism evidence="1 2">
    <name type="scientific">Xylaria curta</name>
    <dbReference type="NCBI Taxonomy" id="42375"/>
    <lineage>
        <taxon>Eukaryota</taxon>
        <taxon>Fungi</taxon>
        <taxon>Dikarya</taxon>
        <taxon>Ascomycota</taxon>
        <taxon>Pezizomycotina</taxon>
        <taxon>Sordariomycetes</taxon>
        <taxon>Xylariomycetidae</taxon>
        <taxon>Xylariales</taxon>
        <taxon>Xylariaceae</taxon>
        <taxon>Xylaria</taxon>
    </lineage>
</organism>
<dbReference type="Proteomes" id="UP001143856">
    <property type="component" value="Unassembled WGS sequence"/>
</dbReference>
<dbReference type="EMBL" id="JAPDGR010001087">
    <property type="protein sequence ID" value="KAJ2985536.1"/>
    <property type="molecule type" value="Genomic_DNA"/>
</dbReference>
<protein>
    <submittedName>
        <fullName evidence="1">Uncharacterized protein</fullName>
    </submittedName>
</protein>